<dbReference type="EMBL" id="KU574722">
    <property type="protein sequence ID" value="AMM43784.1"/>
    <property type="molecule type" value="Genomic_DNA"/>
</dbReference>
<organism evidence="1 2">
    <name type="scientific">Pectobacterium phage vB_PcaM_CBB</name>
    <dbReference type="NCBI Taxonomy" id="2772511"/>
    <lineage>
        <taxon>Viruses</taxon>
        <taxon>Duplodnaviria</taxon>
        <taxon>Heunggongvirae</taxon>
        <taxon>Uroviricota</taxon>
        <taxon>Caudoviricetes</taxon>
        <taxon>Mimasvirus</taxon>
        <taxon>Mimasvirus CBB</taxon>
    </lineage>
</organism>
<keyword evidence="2" id="KW-1185">Reference proteome</keyword>
<evidence type="ECO:0000313" key="1">
    <source>
        <dbReference type="EMBL" id="AMM43784.1"/>
    </source>
</evidence>
<proteinExistence type="predicted"/>
<evidence type="ECO:0000313" key="2">
    <source>
        <dbReference type="Proteomes" id="UP000223891"/>
    </source>
</evidence>
<sequence length="230" mass="26144">MSIVRHCGVVRSTGSRVFVVWRQLENDPNHCLVVYRDSLPEVYSNRVAELVLGRGQSSIELWDVMDKIGTLEGGNMLSVLHRMGYIRKQNTLDIDMHVGGTNKIPLNVLNEEINQSAVVRDGTVKEFNPYEQAQNEVKYPEQDSIVSRLLEQAEQYEQLARENRERAYNLDPSLRPQAQVFEENFVILPSDSADQQSEESTSLFVELPEGISQAKAVELVKKALKERKGE</sequence>
<dbReference type="Proteomes" id="UP000223891">
    <property type="component" value="Segment"/>
</dbReference>
<protein>
    <submittedName>
        <fullName evidence="1">Uncharacterized protein</fullName>
    </submittedName>
</protein>
<name>A0A1L2CUU1_9CAUD</name>
<gene>
    <name evidence="1" type="ORF">CBB_219</name>
</gene>
<accession>A0A1L2CUU1</accession>
<reference evidence="2" key="1">
    <citation type="submission" date="2016-01" db="EMBL/GenBank/DDBJ databases">
        <title>Isolation and Characterization of Enterobacteria phage CBB.</title>
        <authorList>
            <person name="Buttimer C.T.H."/>
            <person name="Hendrix H."/>
            <person name="Alexandre H."/>
            <person name="O'Mahony J."/>
            <person name="Lavigne R."/>
            <person name="Coffey A."/>
        </authorList>
    </citation>
    <scope>NUCLEOTIDE SEQUENCE [LARGE SCALE GENOMIC DNA]</scope>
</reference>